<accession>A0A7J7JQ25</accession>
<dbReference type="Gene3D" id="1.20.1560.10">
    <property type="entry name" value="ABC transporter type 1, transmembrane domain"/>
    <property type="match status" value="1"/>
</dbReference>
<feature type="transmembrane region" description="Helical" evidence="6">
    <location>
        <begin position="40"/>
        <end position="63"/>
    </location>
</feature>
<evidence type="ECO:0000313" key="9">
    <source>
        <dbReference type="Proteomes" id="UP000593567"/>
    </source>
</evidence>
<dbReference type="Proteomes" id="UP000593567">
    <property type="component" value="Unassembled WGS sequence"/>
</dbReference>
<reference evidence="8" key="1">
    <citation type="submission" date="2020-06" db="EMBL/GenBank/DDBJ databases">
        <title>Draft genome of Bugula neritina, a colonial animal packing powerful symbionts and potential medicines.</title>
        <authorList>
            <person name="Rayko M."/>
        </authorList>
    </citation>
    <scope>NUCLEOTIDE SEQUENCE [LARGE SCALE GENOMIC DNA]</scope>
    <source>
        <strain evidence="8">Kwan_BN1</strain>
    </source>
</reference>
<dbReference type="AlphaFoldDB" id="A0A7J7JQ25"/>
<evidence type="ECO:0000256" key="4">
    <source>
        <dbReference type="ARBA" id="ARBA00022989"/>
    </source>
</evidence>
<dbReference type="GO" id="GO:0042626">
    <property type="term" value="F:ATPase-coupled transmembrane transporter activity"/>
    <property type="evidence" value="ECO:0007669"/>
    <property type="project" value="TreeGrafter"/>
</dbReference>
<proteinExistence type="predicted"/>
<sequence length="312" mass="35149">MAMFLFQTSIRWTACWLEVLTVSVLIGTCLFVIYVPSDVVSPSLAALALSYALNMTGIFQYTLRFWLETEAKFTSVERIQGYVNGLASEAPPIIEGRQPNSDWPEEGAITFENVDVRYREGLPLVLKSISLDIKSEEKIGIVGRTGSVLFVGTVRYNLDPFNSYTDEEIWSALEKCHMKQTVLELEGQLDALVVENGENFSVGERQLLCMSRALLRHSKILVLDEATAAIDTETDSLVQETIKEAFSDCTMLTIAHRLNTVANCDRILVLHDGQIVEFDTPANLLANEMSTFSQMLRLQNLKLKKVRRTQRR</sequence>
<dbReference type="OrthoDB" id="6500128at2759"/>
<dbReference type="Pfam" id="PF00005">
    <property type="entry name" value="ABC_tran"/>
    <property type="match status" value="1"/>
</dbReference>
<dbReference type="GO" id="GO:0005524">
    <property type="term" value="F:ATP binding"/>
    <property type="evidence" value="ECO:0007669"/>
    <property type="project" value="UniProtKB-KW"/>
</dbReference>
<keyword evidence="2" id="KW-0547">Nucleotide-binding</keyword>
<protein>
    <submittedName>
        <fullName evidence="8">ABCC5</fullName>
    </submittedName>
</protein>
<dbReference type="FunFam" id="3.40.50.300:FF:003492">
    <property type="entry name" value="AGAP012735-PA"/>
    <property type="match status" value="1"/>
</dbReference>
<keyword evidence="1 6" id="KW-0812">Transmembrane</keyword>
<evidence type="ECO:0000256" key="3">
    <source>
        <dbReference type="ARBA" id="ARBA00022840"/>
    </source>
</evidence>
<evidence type="ECO:0000256" key="6">
    <source>
        <dbReference type="SAM" id="Phobius"/>
    </source>
</evidence>
<keyword evidence="5 6" id="KW-0472">Membrane</keyword>
<dbReference type="InterPro" id="IPR003439">
    <property type="entry name" value="ABC_transporter-like_ATP-bd"/>
</dbReference>
<dbReference type="InterPro" id="IPR027417">
    <property type="entry name" value="P-loop_NTPase"/>
</dbReference>
<evidence type="ECO:0000256" key="2">
    <source>
        <dbReference type="ARBA" id="ARBA00022741"/>
    </source>
</evidence>
<keyword evidence="9" id="KW-1185">Reference proteome</keyword>
<keyword evidence="4 6" id="KW-1133">Transmembrane helix</keyword>
<dbReference type="EMBL" id="VXIV02001948">
    <property type="protein sequence ID" value="KAF6028450.1"/>
    <property type="molecule type" value="Genomic_DNA"/>
</dbReference>
<feature type="transmembrane region" description="Helical" evidence="6">
    <location>
        <begin position="12"/>
        <end position="34"/>
    </location>
</feature>
<gene>
    <name evidence="8" type="ORF">EB796_013233</name>
</gene>
<keyword evidence="3" id="KW-0067">ATP-binding</keyword>
<dbReference type="GO" id="GO:0016020">
    <property type="term" value="C:membrane"/>
    <property type="evidence" value="ECO:0007669"/>
    <property type="project" value="InterPro"/>
</dbReference>
<evidence type="ECO:0000256" key="1">
    <source>
        <dbReference type="ARBA" id="ARBA00022692"/>
    </source>
</evidence>
<dbReference type="GO" id="GO:0016887">
    <property type="term" value="F:ATP hydrolysis activity"/>
    <property type="evidence" value="ECO:0007669"/>
    <property type="project" value="InterPro"/>
</dbReference>
<dbReference type="PANTHER" id="PTHR24223:SF447">
    <property type="entry name" value="MULTIDRUG RESISTANCE-ASSOCIATED PROTEIN 5"/>
    <property type="match status" value="1"/>
</dbReference>
<evidence type="ECO:0000256" key="5">
    <source>
        <dbReference type="ARBA" id="ARBA00023136"/>
    </source>
</evidence>
<dbReference type="SUPFAM" id="SSF52540">
    <property type="entry name" value="P-loop containing nucleoside triphosphate hydrolases"/>
    <property type="match status" value="1"/>
</dbReference>
<dbReference type="InterPro" id="IPR050173">
    <property type="entry name" value="ABC_transporter_C-like"/>
</dbReference>
<organism evidence="8 9">
    <name type="scientific">Bugula neritina</name>
    <name type="common">Brown bryozoan</name>
    <name type="synonym">Sertularia neritina</name>
    <dbReference type="NCBI Taxonomy" id="10212"/>
    <lineage>
        <taxon>Eukaryota</taxon>
        <taxon>Metazoa</taxon>
        <taxon>Spiralia</taxon>
        <taxon>Lophotrochozoa</taxon>
        <taxon>Bryozoa</taxon>
        <taxon>Gymnolaemata</taxon>
        <taxon>Cheilostomatida</taxon>
        <taxon>Flustrina</taxon>
        <taxon>Buguloidea</taxon>
        <taxon>Bugulidae</taxon>
        <taxon>Bugula</taxon>
    </lineage>
</organism>
<dbReference type="PROSITE" id="PS50893">
    <property type="entry name" value="ABC_TRANSPORTER_2"/>
    <property type="match status" value="1"/>
</dbReference>
<name>A0A7J7JQ25_BUGNE</name>
<evidence type="ECO:0000313" key="8">
    <source>
        <dbReference type="EMBL" id="KAF6028450.1"/>
    </source>
</evidence>
<dbReference type="PANTHER" id="PTHR24223">
    <property type="entry name" value="ATP-BINDING CASSETTE SUB-FAMILY C"/>
    <property type="match status" value="1"/>
</dbReference>
<dbReference type="Gene3D" id="3.40.50.300">
    <property type="entry name" value="P-loop containing nucleotide triphosphate hydrolases"/>
    <property type="match status" value="2"/>
</dbReference>
<evidence type="ECO:0000259" key="7">
    <source>
        <dbReference type="PROSITE" id="PS50893"/>
    </source>
</evidence>
<dbReference type="CDD" id="cd03244">
    <property type="entry name" value="ABCC_MRP_domain2"/>
    <property type="match status" value="1"/>
</dbReference>
<dbReference type="SUPFAM" id="SSF90123">
    <property type="entry name" value="ABC transporter transmembrane region"/>
    <property type="match status" value="1"/>
</dbReference>
<dbReference type="InterPro" id="IPR036640">
    <property type="entry name" value="ABC1_TM_sf"/>
</dbReference>
<feature type="domain" description="ABC transporter" evidence="7">
    <location>
        <begin position="53"/>
        <end position="297"/>
    </location>
</feature>
<dbReference type="InterPro" id="IPR017871">
    <property type="entry name" value="ABC_transporter-like_CS"/>
</dbReference>
<comment type="caution">
    <text evidence="8">The sequence shown here is derived from an EMBL/GenBank/DDBJ whole genome shotgun (WGS) entry which is preliminary data.</text>
</comment>
<dbReference type="PROSITE" id="PS00211">
    <property type="entry name" value="ABC_TRANSPORTER_1"/>
    <property type="match status" value="1"/>
</dbReference>